<dbReference type="Gene3D" id="2.30.110.10">
    <property type="entry name" value="Electron Transport, Fmn-binding Protein, Chain A"/>
    <property type="match status" value="1"/>
</dbReference>
<dbReference type="InterPro" id="IPR002563">
    <property type="entry name" value="Flavin_Rdtase-like_dom"/>
</dbReference>
<dbReference type="SUPFAM" id="SSF54427">
    <property type="entry name" value="NTF2-like"/>
    <property type="match status" value="1"/>
</dbReference>
<dbReference type="GO" id="GO:0042602">
    <property type="term" value="F:riboflavin reductase (NADPH) activity"/>
    <property type="evidence" value="ECO:0007669"/>
    <property type="project" value="TreeGrafter"/>
</dbReference>
<gene>
    <name evidence="3" type="ORF">LK10_12710</name>
</gene>
<dbReference type="Proteomes" id="UP000030982">
    <property type="component" value="Unassembled WGS sequence"/>
</dbReference>
<dbReference type="SUPFAM" id="SSF50475">
    <property type="entry name" value="FMN-binding split barrel"/>
    <property type="match status" value="1"/>
</dbReference>
<dbReference type="RefSeq" id="WP_043124188.1">
    <property type="nucleotide sequence ID" value="NZ_JTDL01000123.1"/>
</dbReference>
<protein>
    <submittedName>
        <fullName evidence="3">Flavin reductase</fullName>
    </submittedName>
</protein>
<dbReference type="GO" id="GO:0010181">
    <property type="term" value="F:FMN binding"/>
    <property type="evidence" value="ECO:0007669"/>
    <property type="project" value="InterPro"/>
</dbReference>
<comment type="caution">
    <text evidence="3">The sequence shown here is derived from an EMBL/GenBank/DDBJ whole genome shotgun (WGS) entry which is preliminary data.</text>
</comment>
<evidence type="ECO:0000259" key="2">
    <source>
        <dbReference type="SMART" id="SM00903"/>
    </source>
</evidence>
<dbReference type="Pfam" id="PF01613">
    <property type="entry name" value="Flavin_Reduct"/>
    <property type="match status" value="1"/>
</dbReference>
<name>A0A0B2AKX0_9MICC</name>
<accession>A0A0B2AKX0</accession>
<dbReference type="Pfam" id="PF07366">
    <property type="entry name" value="SnoaL"/>
    <property type="match status" value="1"/>
</dbReference>
<proteinExistence type="predicted"/>
<reference evidence="3 4" key="1">
    <citation type="submission" date="2014-09" db="EMBL/GenBank/DDBJ databases">
        <title>Genome sequence of Sinomonas sp. MUSC 117.</title>
        <authorList>
            <person name="Lee L.-H."/>
        </authorList>
    </citation>
    <scope>NUCLEOTIDE SEQUENCE [LARGE SCALE GENOMIC DNA]</scope>
    <source>
        <strain evidence="3 4">MUSC 117</strain>
    </source>
</reference>
<dbReference type="OrthoDB" id="9792858at2"/>
<dbReference type="InterPro" id="IPR012349">
    <property type="entry name" value="Split_barrel_FMN-bd"/>
</dbReference>
<keyword evidence="4" id="KW-1185">Reference proteome</keyword>
<dbReference type="AlphaFoldDB" id="A0A0B2AKX0"/>
<dbReference type="InterPro" id="IPR050268">
    <property type="entry name" value="NADH-dep_flavin_reductase"/>
</dbReference>
<dbReference type="InterPro" id="IPR009959">
    <property type="entry name" value="Cyclase_SnoaL-like"/>
</dbReference>
<dbReference type="STRING" id="1338436.LK10_12710"/>
<feature type="domain" description="Flavin reductase like" evidence="2">
    <location>
        <begin position="165"/>
        <end position="307"/>
    </location>
</feature>
<dbReference type="InterPro" id="IPR032710">
    <property type="entry name" value="NTF2-like_dom_sf"/>
</dbReference>
<dbReference type="PANTHER" id="PTHR30466">
    <property type="entry name" value="FLAVIN REDUCTASE"/>
    <property type="match status" value="1"/>
</dbReference>
<keyword evidence="1" id="KW-0560">Oxidoreductase</keyword>
<evidence type="ECO:0000313" key="4">
    <source>
        <dbReference type="Proteomes" id="UP000030982"/>
    </source>
</evidence>
<dbReference type="PANTHER" id="PTHR30466:SF1">
    <property type="entry name" value="FMN REDUCTASE (NADH) RUTF"/>
    <property type="match status" value="1"/>
</dbReference>
<evidence type="ECO:0000256" key="1">
    <source>
        <dbReference type="ARBA" id="ARBA00023002"/>
    </source>
</evidence>
<sequence length="314" mass="33381">MQQTLEPLITSAWLAAWDKGDLDALDQLMAVGYTRTSKATGTSIDLAGLKAEIAAVREAFPDLRTTIDDVVEGEGTVAVFWTSTGTHTHGYLGVPATGLTVQTRGSNILVLDANRRILKETVTWDGSELLAGLGIRPLRGIAAPIVPSSDDDPAEPGLDTMKAFNRQFVTGVTVVTTKEGDKPKGLAANAYCSVSLEPPLVLVCVQKTSSTYPALFSSSHLGINILGADQRGTVGVFASKSADKFAEVDWHEGPNGSPLIDGSAASIEAEIQERFQAKTHTVFICRVRHAEVEGTAPMVYKAGHFFDGGKLVEI</sequence>
<dbReference type="Gene3D" id="3.10.450.50">
    <property type="match status" value="1"/>
</dbReference>
<evidence type="ECO:0000313" key="3">
    <source>
        <dbReference type="EMBL" id="KHL02451.1"/>
    </source>
</evidence>
<organism evidence="3 4">
    <name type="scientific">Sinomonas humi</name>
    <dbReference type="NCBI Taxonomy" id="1338436"/>
    <lineage>
        <taxon>Bacteria</taxon>
        <taxon>Bacillati</taxon>
        <taxon>Actinomycetota</taxon>
        <taxon>Actinomycetes</taxon>
        <taxon>Micrococcales</taxon>
        <taxon>Micrococcaceae</taxon>
        <taxon>Sinomonas</taxon>
    </lineage>
</organism>
<dbReference type="SMART" id="SM00903">
    <property type="entry name" value="Flavin_Reduct"/>
    <property type="match status" value="1"/>
</dbReference>
<dbReference type="EMBL" id="JTDL01000123">
    <property type="protein sequence ID" value="KHL02451.1"/>
    <property type="molecule type" value="Genomic_DNA"/>
</dbReference>
<dbReference type="GO" id="GO:0030638">
    <property type="term" value="P:polyketide metabolic process"/>
    <property type="evidence" value="ECO:0007669"/>
    <property type="project" value="InterPro"/>
</dbReference>